<dbReference type="GO" id="GO:0045505">
    <property type="term" value="F:dynein intermediate chain binding"/>
    <property type="evidence" value="ECO:0007669"/>
    <property type="project" value="InterPro"/>
</dbReference>
<dbReference type="Gene3D" id="3.40.50.300">
    <property type="entry name" value="P-loop containing nucleotide triphosphate hydrolases"/>
    <property type="match status" value="1"/>
</dbReference>
<name>A0A820JEA0_9BILA</name>
<sequence length="156" mass="18114">ILADSLTDLHSKGVPYHFYQPVHTYVLNPKSITAGELYGEFNKTTMEWRDGLMGGSVRQCVADQSKDHHWIICDGPVDAVWIENLNTVLDDNKICGMVYIDSNDIRWGPYVKTWSRKFEEKFGEFYTEYLLNLYNTHIDKGLTFVRKNCKEVVKQV</sequence>
<organism evidence="1 2">
    <name type="scientific">Adineta steineri</name>
    <dbReference type="NCBI Taxonomy" id="433720"/>
    <lineage>
        <taxon>Eukaryota</taxon>
        <taxon>Metazoa</taxon>
        <taxon>Spiralia</taxon>
        <taxon>Gnathifera</taxon>
        <taxon>Rotifera</taxon>
        <taxon>Eurotatoria</taxon>
        <taxon>Bdelloidea</taxon>
        <taxon>Adinetida</taxon>
        <taxon>Adinetidae</taxon>
        <taxon>Adineta</taxon>
    </lineage>
</organism>
<comment type="caution">
    <text evidence="1">The sequence shown here is derived from an EMBL/GenBank/DDBJ whole genome shotgun (WGS) entry which is preliminary data.</text>
</comment>
<evidence type="ECO:0000313" key="2">
    <source>
        <dbReference type="Proteomes" id="UP000663881"/>
    </source>
</evidence>
<reference evidence="1" key="1">
    <citation type="submission" date="2021-02" db="EMBL/GenBank/DDBJ databases">
        <authorList>
            <person name="Nowell W R."/>
        </authorList>
    </citation>
    <scope>NUCLEOTIDE SEQUENCE</scope>
</reference>
<protein>
    <submittedName>
        <fullName evidence="1">Uncharacterized protein</fullName>
    </submittedName>
</protein>
<dbReference type="AlphaFoldDB" id="A0A820JEA0"/>
<dbReference type="GO" id="GO:0030286">
    <property type="term" value="C:dynein complex"/>
    <property type="evidence" value="ECO:0007669"/>
    <property type="project" value="InterPro"/>
</dbReference>
<feature type="non-terminal residue" evidence="1">
    <location>
        <position position="1"/>
    </location>
</feature>
<evidence type="ECO:0000313" key="1">
    <source>
        <dbReference type="EMBL" id="CAF4320630.1"/>
    </source>
</evidence>
<dbReference type="PANTHER" id="PTHR45703:SF36">
    <property type="entry name" value="DYNEIN HEAVY CHAIN, CYTOPLASMIC"/>
    <property type="match status" value="1"/>
</dbReference>
<dbReference type="GO" id="GO:0051959">
    <property type="term" value="F:dynein light intermediate chain binding"/>
    <property type="evidence" value="ECO:0007669"/>
    <property type="project" value="InterPro"/>
</dbReference>
<dbReference type="GO" id="GO:0007018">
    <property type="term" value="P:microtubule-based movement"/>
    <property type="evidence" value="ECO:0007669"/>
    <property type="project" value="InterPro"/>
</dbReference>
<gene>
    <name evidence="1" type="ORF">OKA104_LOCUS47227</name>
</gene>
<accession>A0A820JEA0</accession>
<dbReference type="Proteomes" id="UP000663881">
    <property type="component" value="Unassembled WGS sequence"/>
</dbReference>
<dbReference type="InterPro" id="IPR026983">
    <property type="entry name" value="DHC"/>
</dbReference>
<proteinExistence type="predicted"/>
<dbReference type="InterPro" id="IPR027417">
    <property type="entry name" value="P-loop_NTPase"/>
</dbReference>
<dbReference type="EMBL" id="CAJOAY010018416">
    <property type="protein sequence ID" value="CAF4320630.1"/>
    <property type="molecule type" value="Genomic_DNA"/>
</dbReference>
<dbReference type="PANTHER" id="PTHR45703">
    <property type="entry name" value="DYNEIN HEAVY CHAIN"/>
    <property type="match status" value="1"/>
</dbReference>